<evidence type="ECO:0000313" key="6">
    <source>
        <dbReference type="Proteomes" id="UP000260680"/>
    </source>
</evidence>
<dbReference type="SUPFAM" id="SSF46785">
    <property type="entry name" value="Winged helix' DNA-binding domain"/>
    <property type="match status" value="1"/>
</dbReference>
<keyword evidence="3" id="KW-0804">Transcription</keyword>
<evidence type="ECO:0000256" key="1">
    <source>
        <dbReference type="ARBA" id="ARBA00023015"/>
    </source>
</evidence>
<dbReference type="InterPro" id="IPR018490">
    <property type="entry name" value="cNMP-bd_dom_sf"/>
</dbReference>
<dbReference type="PROSITE" id="PS51063">
    <property type="entry name" value="HTH_CRP_2"/>
    <property type="match status" value="1"/>
</dbReference>
<name>A0A3E2N9M2_9FIRM</name>
<organism evidence="5 6">
    <name type="scientific">Lacrimispora amygdalina</name>
    <dbReference type="NCBI Taxonomy" id="253257"/>
    <lineage>
        <taxon>Bacteria</taxon>
        <taxon>Bacillati</taxon>
        <taxon>Bacillota</taxon>
        <taxon>Clostridia</taxon>
        <taxon>Lachnospirales</taxon>
        <taxon>Lachnospiraceae</taxon>
        <taxon>Lacrimispora</taxon>
    </lineage>
</organism>
<dbReference type="InterPro" id="IPR036388">
    <property type="entry name" value="WH-like_DNA-bd_sf"/>
</dbReference>
<dbReference type="OrthoDB" id="9776746at2"/>
<evidence type="ECO:0000313" key="5">
    <source>
        <dbReference type="EMBL" id="RFZ77707.1"/>
    </source>
</evidence>
<keyword evidence="1" id="KW-0805">Transcription regulation</keyword>
<dbReference type="AlphaFoldDB" id="A0A3E2N9M2"/>
<accession>A0A3E2N9M2</accession>
<dbReference type="Gene3D" id="2.60.120.10">
    <property type="entry name" value="Jelly Rolls"/>
    <property type="match status" value="1"/>
</dbReference>
<keyword evidence="2" id="KW-0238">DNA-binding</keyword>
<dbReference type="InterPro" id="IPR012318">
    <property type="entry name" value="HTH_CRP"/>
</dbReference>
<dbReference type="PANTHER" id="PTHR24567:SF74">
    <property type="entry name" value="HTH-TYPE TRANSCRIPTIONAL REGULATOR ARCR"/>
    <property type="match status" value="1"/>
</dbReference>
<evidence type="ECO:0000256" key="2">
    <source>
        <dbReference type="ARBA" id="ARBA00023125"/>
    </source>
</evidence>
<dbReference type="SUPFAM" id="SSF51206">
    <property type="entry name" value="cAMP-binding domain-like"/>
    <property type="match status" value="1"/>
</dbReference>
<gene>
    <name evidence="5" type="ORF">DS742_17065</name>
</gene>
<sequence length="226" mass="25962">MCIQGGVPMDFSSYFPIWNKLTPTQQQILERNAVLRKVDKGTVIHNGTVECTGLLLVRNGQLRAYILSDEGREISLYRLFDRDICLFSASCMMNSIQFEITIEAQKDTTMWVISADTYQRIMKESAVVANFTNEIMATRFSEVMWLMEQIMWKSFDKRLAGFLLEECSLEGTNILKITHETIASHMGTAREVVTRMLRYFQNEGMVKLTRGTVTITDEEKLRGLSE</sequence>
<dbReference type="PANTHER" id="PTHR24567">
    <property type="entry name" value="CRP FAMILY TRANSCRIPTIONAL REGULATORY PROTEIN"/>
    <property type="match status" value="1"/>
</dbReference>
<comment type="caution">
    <text evidence="5">The sequence shown here is derived from an EMBL/GenBank/DDBJ whole genome shotgun (WGS) entry which is preliminary data.</text>
</comment>
<dbReference type="Gene3D" id="1.10.10.10">
    <property type="entry name" value="Winged helix-like DNA-binding domain superfamily/Winged helix DNA-binding domain"/>
    <property type="match status" value="1"/>
</dbReference>
<dbReference type="EMBL" id="QOHO01000054">
    <property type="protein sequence ID" value="RFZ77707.1"/>
    <property type="molecule type" value="Genomic_DNA"/>
</dbReference>
<feature type="domain" description="HTH crp-type" evidence="4">
    <location>
        <begin position="153"/>
        <end position="219"/>
    </location>
</feature>
<dbReference type="Pfam" id="PF00027">
    <property type="entry name" value="cNMP_binding"/>
    <property type="match status" value="1"/>
</dbReference>
<reference evidence="5 6" key="1">
    <citation type="submission" date="2018-07" db="EMBL/GenBank/DDBJ databases">
        <title>New species, Clostridium PI-S10-A1B.</title>
        <authorList>
            <person name="Krishna G."/>
            <person name="Summeta K."/>
            <person name="Shikha S."/>
            <person name="Prabhu P.B."/>
            <person name="Suresh K."/>
        </authorList>
    </citation>
    <scope>NUCLEOTIDE SEQUENCE [LARGE SCALE GENOMIC DNA]</scope>
    <source>
        <strain evidence="5 6">PI-S10-A1B</strain>
    </source>
</reference>
<evidence type="ECO:0000256" key="3">
    <source>
        <dbReference type="ARBA" id="ARBA00023163"/>
    </source>
</evidence>
<dbReference type="Proteomes" id="UP000260680">
    <property type="component" value="Unassembled WGS sequence"/>
</dbReference>
<dbReference type="GO" id="GO:0003677">
    <property type="term" value="F:DNA binding"/>
    <property type="evidence" value="ECO:0007669"/>
    <property type="project" value="UniProtKB-KW"/>
</dbReference>
<dbReference type="CDD" id="cd00038">
    <property type="entry name" value="CAP_ED"/>
    <property type="match status" value="1"/>
</dbReference>
<dbReference type="InterPro" id="IPR000595">
    <property type="entry name" value="cNMP-bd_dom"/>
</dbReference>
<dbReference type="PRINTS" id="PR00034">
    <property type="entry name" value="HTHCRP"/>
</dbReference>
<dbReference type="GO" id="GO:0005829">
    <property type="term" value="C:cytosol"/>
    <property type="evidence" value="ECO:0007669"/>
    <property type="project" value="TreeGrafter"/>
</dbReference>
<dbReference type="SMART" id="SM00419">
    <property type="entry name" value="HTH_CRP"/>
    <property type="match status" value="1"/>
</dbReference>
<protein>
    <submittedName>
        <fullName evidence="5">Crp/Fnr family transcriptional regulator</fullName>
    </submittedName>
</protein>
<dbReference type="InterPro" id="IPR050397">
    <property type="entry name" value="Env_Response_Regulators"/>
</dbReference>
<dbReference type="GO" id="GO:0003700">
    <property type="term" value="F:DNA-binding transcription factor activity"/>
    <property type="evidence" value="ECO:0007669"/>
    <property type="project" value="TreeGrafter"/>
</dbReference>
<dbReference type="InterPro" id="IPR036390">
    <property type="entry name" value="WH_DNA-bd_sf"/>
</dbReference>
<dbReference type="InterPro" id="IPR014710">
    <property type="entry name" value="RmlC-like_jellyroll"/>
</dbReference>
<dbReference type="Pfam" id="PF13545">
    <property type="entry name" value="HTH_Crp_2"/>
    <property type="match status" value="1"/>
</dbReference>
<proteinExistence type="predicted"/>
<evidence type="ECO:0000259" key="4">
    <source>
        <dbReference type="PROSITE" id="PS51063"/>
    </source>
</evidence>